<name>A0A078AY16_STYLE</name>
<feature type="domain" description="Protein kinase" evidence="11">
    <location>
        <begin position="87"/>
        <end position="371"/>
    </location>
</feature>
<protein>
    <submittedName>
        <fullName evidence="13">Protein kinase domain containing protein</fullName>
    </submittedName>
</protein>
<evidence type="ECO:0000256" key="2">
    <source>
        <dbReference type="ARBA" id="ARBA00011245"/>
    </source>
</evidence>
<dbReference type="SUPFAM" id="SSF56112">
    <property type="entry name" value="Protein kinase-like (PK-like)"/>
    <property type="match status" value="1"/>
</dbReference>
<evidence type="ECO:0000259" key="12">
    <source>
        <dbReference type="PROSITE" id="PS50222"/>
    </source>
</evidence>
<dbReference type="SMART" id="SM00220">
    <property type="entry name" value="S_TKc"/>
    <property type="match status" value="1"/>
</dbReference>
<feature type="binding site" evidence="10">
    <location>
        <position position="117"/>
    </location>
    <ligand>
        <name>ATP</name>
        <dbReference type="ChEBI" id="CHEBI:30616"/>
    </ligand>
</feature>
<dbReference type="InterPro" id="IPR050205">
    <property type="entry name" value="CDPK_Ser/Thr_kinases"/>
</dbReference>
<evidence type="ECO:0000256" key="8">
    <source>
        <dbReference type="ARBA" id="ARBA00022840"/>
    </source>
</evidence>
<dbReference type="Proteomes" id="UP000039865">
    <property type="component" value="Unassembled WGS sequence"/>
</dbReference>
<evidence type="ECO:0000313" key="13">
    <source>
        <dbReference type="EMBL" id="CDW86107.1"/>
    </source>
</evidence>
<dbReference type="AlphaFoldDB" id="A0A078AY16"/>
<comment type="cofactor">
    <cofactor evidence="1">
        <name>Mg(2+)</name>
        <dbReference type="ChEBI" id="CHEBI:18420"/>
    </cofactor>
</comment>
<dbReference type="GO" id="GO:0004674">
    <property type="term" value="F:protein serine/threonine kinase activity"/>
    <property type="evidence" value="ECO:0007669"/>
    <property type="project" value="UniProtKB-KW"/>
</dbReference>
<dbReference type="InterPro" id="IPR002048">
    <property type="entry name" value="EF_hand_dom"/>
</dbReference>
<proteinExistence type="inferred from homology"/>
<gene>
    <name evidence="13" type="primary">Contig12658.g13508</name>
    <name evidence="13" type="ORF">STYLEM_15198</name>
</gene>
<dbReference type="PROSITE" id="PS50011">
    <property type="entry name" value="PROTEIN_KINASE_DOM"/>
    <property type="match status" value="1"/>
</dbReference>
<dbReference type="InParanoid" id="A0A078AY16"/>
<dbReference type="Gene3D" id="1.10.510.10">
    <property type="entry name" value="Transferase(Phosphotransferase) domain 1"/>
    <property type="match status" value="1"/>
</dbReference>
<evidence type="ECO:0000259" key="11">
    <source>
        <dbReference type="PROSITE" id="PS50011"/>
    </source>
</evidence>
<feature type="domain" description="EF-hand" evidence="12">
    <location>
        <begin position="433"/>
        <end position="468"/>
    </location>
</feature>
<dbReference type="GO" id="GO:0005524">
    <property type="term" value="F:ATP binding"/>
    <property type="evidence" value="ECO:0007669"/>
    <property type="project" value="UniProtKB-UniRule"/>
</dbReference>
<keyword evidence="3" id="KW-0723">Serine/threonine-protein kinase</keyword>
<dbReference type="OMA" id="SKSECKQ"/>
<keyword evidence="8 10" id="KW-0067">ATP-binding</keyword>
<dbReference type="CDD" id="cd05117">
    <property type="entry name" value="STKc_CAMK"/>
    <property type="match status" value="1"/>
</dbReference>
<evidence type="ECO:0000256" key="7">
    <source>
        <dbReference type="ARBA" id="ARBA00022837"/>
    </source>
</evidence>
<dbReference type="PROSITE" id="PS00108">
    <property type="entry name" value="PROTEIN_KINASE_ST"/>
    <property type="match status" value="1"/>
</dbReference>
<dbReference type="FunFam" id="1.10.510.10:FF:000571">
    <property type="entry name" value="Maternal embryonic leucine zipper kinase"/>
    <property type="match status" value="1"/>
</dbReference>
<dbReference type="Pfam" id="PF00069">
    <property type="entry name" value="Pkinase"/>
    <property type="match status" value="1"/>
</dbReference>
<evidence type="ECO:0000256" key="5">
    <source>
        <dbReference type="ARBA" id="ARBA00022741"/>
    </source>
</evidence>
<dbReference type="InterPro" id="IPR018247">
    <property type="entry name" value="EF_Hand_1_Ca_BS"/>
</dbReference>
<sequence>MGAYQCSRYCDCSNNTDTDISKKEKLKQEASRIVENDLMKRFKNNQQRYYQMIQQQQQKQYPSIGNGYYNKFQLFERFSSTHVQDVYEFEELIGKGHFAQVYKVHSVVDPTRKYAIKSIDKNTISEKSLRRVNIEIENLKLFDHPNIIKYHGTFIDQRNIHIVMELCEGGEVFQKITNQPMPELESSQVITQVLYTLKYLHSLNIAHRDLKPENIMFSEIIESQSGAESTFNDPEIKIIDFGLSKKISKGQLITEDTIIQDQPRFTMHQEMFNSIVGTPYYVAPEVLSQYYDERCDIWSVGVIMYILLCGYPPFNGKTSRDVIHALKQGYVNFKGEEWSHVSDEAKDLIQRLIKKQESRISIEEAIRHKWFDDMRMQKKTLSSSSTHLDSSIQITQNLDEFEQHIFERLMRHKKLCRFQQIILKFLFDLIQSSVLKPYIRVFQAADQSGNGCVTFADFYSFMRTFDLKLTLDQLQSIFTSINISGSICITYSEFMMAAIDFEKFVQPQDLDYAFKYFDTTNQGIISHKDIMSIKRRKGIVVSKSECKQIIRDAVKNKSDQIKFDQFTKIMYQAFD</sequence>
<accession>A0A078AY16</accession>
<dbReference type="CDD" id="cd00051">
    <property type="entry name" value="EFh"/>
    <property type="match status" value="1"/>
</dbReference>
<dbReference type="InterPro" id="IPR008271">
    <property type="entry name" value="Ser/Thr_kinase_AS"/>
</dbReference>
<keyword evidence="4" id="KW-0808">Transferase</keyword>
<keyword evidence="7" id="KW-0106">Calcium</keyword>
<dbReference type="InterPro" id="IPR011992">
    <property type="entry name" value="EF-hand-dom_pair"/>
</dbReference>
<dbReference type="GO" id="GO:0005509">
    <property type="term" value="F:calcium ion binding"/>
    <property type="evidence" value="ECO:0007669"/>
    <property type="project" value="InterPro"/>
</dbReference>
<dbReference type="PROSITE" id="PS00107">
    <property type="entry name" value="PROTEIN_KINASE_ATP"/>
    <property type="match status" value="1"/>
</dbReference>
<evidence type="ECO:0000256" key="10">
    <source>
        <dbReference type="PROSITE-ProRule" id="PRU10141"/>
    </source>
</evidence>
<evidence type="ECO:0000256" key="4">
    <source>
        <dbReference type="ARBA" id="ARBA00022679"/>
    </source>
</evidence>
<dbReference type="PANTHER" id="PTHR24349">
    <property type="entry name" value="SERINE/THREONINE-PROTEIN KINASE"/>
    <property type="match status" value="1"/>
</dbReference>
<keyword evidence="6 13" id="KW-0418">Kinase</keyword>
<evidence type="ECO:0000313" key="14">
    <source>
        <dbReference type="Proteomes" id="UP000039865"/>
    </source>
</evidence>
<organism evidence="13 14">
    <name type="scientific">Stylonychia lemnae</name>
    <name type="common">Ciliate</name>
    <dbReference type="NCBI Taxonomy" id="5949"/>
    <lineage>
        <taxon>Eukaryota</taxon>
        <taxon>Sar</taxon>
        <taxon>Alveolata</taxon>
        <taxon>Ciliophora</taxon>
        <taxon>Intramacronucleata</taxon>
        <taxon>Spirotrichea</taxon>
        <taxon>Stichotrichia</taxon>
        <taxon>Sporadotrichida</taxon>
        <taxon>Oxytrichidae</taxon>
        <taxon>Stylonychinae</taxon>
        <taxon>Stylonychia</taxon>
    </lineage>
</organism>
<evidence type="ECO:0000256" key="3">
    <source>
        <dbReference type="ARBA" id="ARBA00022527"/>
    </source>
</evidence>
<dbReference type="InterPro" id="IPR000719">
    <property type="entry name" value="Prot_kinase_dom"/>
</dbReference>
<comment type="similarity">
    <text evidence="9">Belongs to the protein kinase superfamily. Ser/Thr protein kinase family. CDPK subfamily.</text>
</comment>
<dbReference type="PROSITE" id="PS50222">
    <property type="entry name" value="EF_HAND_2"/>
    <property type="match status" value="1"/>
</dbReference>
<dbReference type="Gene3D" id="3.30.200.20">
    <property type="entry name" value="Phosphorylase Kinase, domain 1"/>
    <property type="match status" value="1"/>
</dbReference>
<keyword evidence="5 10" id="KW-0547">Nucleotide-binding</keyword>
<dbReference type="InterPro" id="IPR017441">
    <property type="entry name" value="Protein_kinase_ATP_BS"/>
</dbReference>
<evidence type="ECO:0000256" key="9">
    <source>
        <dbReference type="ARBA" id="ARBA00024334"/>
    </source>
</evidence>
<comment type="subunit">
    <text evidence="2">Monomer.</text>
</comment>
<keyword evidence="14" id="KW-1185">Reference proteome</keyword>
<dbReference type="SUPFAM" id="SSF47473">
    <property type="entry name" value="EF-hand"/>
    <property type="match status" value="1"/>
</dbReference>
<dbReference type="InterPro" id="IPR011009">
    <property type="entry name" value="Kinase-like_dom_sf"/>
</dbReference>
<evidence type="ECO:0000256" key="1">
    <source>
        <dbReference type="ARBA" id="ARBA00001946"/>
    </source>
</evidence>
<evidence type="ECO:0000256" key="6">
    <source>
        <dbReference type="ARBA" id="ARBA00022777"/>
    </source>
</evidence>
<dbReference type="EMBL" id="CCKQ01014351">
    <property type="protein sequence ID" value="CDW86107.1"/>
    <property type="molecule type" value="Genomic_DNA"/>
</dbReference>
<reference evidence="13 14" key="1">
    <citation type="submission" date="2014-06" db="EMBL/GenBank/DDBJ databases">
        <authorList>
            <person name="Swart Estienne"/>
        </authorList>
    </citation>
    <scope>NUCLEOTIDE SEQUENCE [LARGE SCALE GENOMIC DNA]</scope>
    <source>
        <strain evidence="13 14">130c</strain>
    </source>
</reference>
<dbReference type="Gene3D" id="1.10.238.10">
    <property type="entry name" value="EF-hand"/>
    <property type="match status" value="1"/>
</dbReference>
<dbReference type="PROSITE" id="PS00018">
    <property type="entry name" value="EF_HAND_1"/>
    <property type="match status" value="1"/>
</dbReference>